<reference evidence="2" key="1">
    <citation type="submission" date="2022-11" db="EMBL/GenBank/DDBJ databases">
        <title>Minimal conservation of predation-associated metabolite biosynthetic gene clusters underscores biosynthetic potential of Myxococcota including descriptions for ten novel species: Archangium lansinium sp. nov., Myxococcus landrumus sp. nov., Nannocystis bai.</title>
        <authorList>
            <person name="Ahearne A."/>
            <person name="Stevens C."/>
            <person name="Dowd S."/>
        </authorList>
    </citation>
    <scope>NUCLEOTIDE SEQUENCE</scope>
    <source>
        <strain evidence="2">Fl3</strain>
    </source>
</reference>
<dbReference type="EMBL" id="CP114040">
    <property type="protein sequence ID" value="WAS97225.1"/>
    <property type="molecule type" value="Genomic_DNA"/>
</dbReference>
<dbReference type="Proteomes" id="UP001164459">
    <property type="component" value="Chromosome"/>
</dbReference>
<evidence type="ECO:0000256" key="1">
    <source>
        <dbReference type="SAM" id="SignalP"/>
    </source>
</evidence>
<keyword evidence="1" id="KW-0732">Signal</keyword>
<feature type="chain" id="PRO_5045662011" evidence="1">
    <location>
        <begin position="17"/>
        <end position="319"/>
    </location>
</feature>
<accession>A0ABY7HDR9</accession>
<gene>
    <name evidence="2" type="ORF">O0S08_13845</name>
</gene>
<dbReference type="RefSeq" id="WP_269039588.1">
    <property type="nucleotide sequence ID" value="NZ_CP114040.1"/>
</dbReference>
<organism evidence="2 3">
    <name type="scientific">Nannocystis punicea</name>
    <dbReference type="NCBI Taxonomy" id="2995304"/>
    <lineage>
        <taxon>Bacteria</taxon>
        <taxon>Pseudomonadati</taxon>
        <taxon>Myxococcota</taxon>
        <taxon>Polyangia</taxon>
        <taxon>Nannocystales</taxon>
        <taxon>Nannocystaceae</taxon>
        <taxon>Nannocystis</taxon>
    </lineage>
</organism>
<proteinExistence type="predicted"/>
<sequence>MVLVLAAFLGGLPAWAAPFAGTGHAPISEKVDSLKARGQALERARRAALEAALEQLGPADAVQRKKILDEAAVWTRAYRVLQQGDDGATATAVVSVEIDTGRLSKALALPVAPAAKEGPALVAVRGEGCAEGAAEALAQRWIKAGLLRDGRGGTISAASARTLELRCRELGAVAYPHGIVVEAAVVLRGEGRDGSASATATGFAADAAAAAASALESASSQVSGAMSVQSAGGGLRLRLTTPWPAARVRRLERAIAESVIGAQAVKVAAVGGDGSVTLKIDGPLSAAELQERLAAVQVPGATLVALEVEGPDVVHARLQ</sequence>
<protein>
    <submittedName>
        <fullName evidence="2">Uncharacterized protein</fullName>
    </submittedName>
</protein>
<evidence type="ECO:0000313" key="2">
    <source>
        <dbReference type="EMBL" id="WAS97225.1"/>
    </source>
</evidence>
<evidence type="ECO:0000313" key="3">
    <source>
        <dbReference type="Proteomes" id="UP001164459"/>
    </source>
</evidence>
<feature type="signal peptide" evidence="1">
    <location>
        <begin position="1"/>
        <end position="16"/>
    </location>
</feature>
<name>A0ABY7HDR9_9BACT</name>
<keyword evidence="3" id="KW-1185">Reference proteome</keyword>